<dbReference type="AlphaFoldDB" id="A0A1G4K987"/>
<proteinExistence type="predicted"/>
<keyword evidence="2" id="KW-0539">Nucleus</keyword>
<dbReference type="GO" id="GO:0033314">
    <property type="term" value="P:mitotic DNA replication checkpoint signaling"/>
    <property type="evidence" value="ECO:0007669"/>
    <property type="project" value="TreeGrafter"/>
</dbReference>
<dbReference type="GO" id="GO:0000724">
    <property type="term" value="P:double-strand break repair via homologous recombination"/>
    <property type="evidence" value="ECO:0007669"/>
    <property type="project" value="TreeGrafter"/>
</dbReference>
<dbReference type="OrthoDB" id="419537at2759"/>
<accession>A0A1G4K987</accession>
<gene>
    <name evidence="4" type="ORF">LAMI_0G06282G</name>
</gene>
<organism evidence="4 5">
    <name type="scientific">Lachancea mirantina</name>
    <dbReference type="NCBI Taxonomy" id="1230905"/>
    <lineage>
        <taxon>Eukaryota</taxon>
        <taxon>Fungi</taxon>
        <taxon>Dikarya</taxon>
        <taxon>Ascomycota</taxon>
        <taxon>Saccharomycotina</taxon>
        <taxon>Saccharomycetes</taxon>
        <taxon>Saccharomycetales</taxon>
        <taxon>Saccharomycetaceae</taxon>
        <taxon>Lachancea</taxon>
    </lineage>
</organism>
<dbReference type="GO" id="GO:0035861">
    <property type="term" value="C:site of double-strand break"/>
    <property type="evidence" value="ECO:0007669"/>
    <property type="project" value="TreeGrafter"/>
</dbReference>
<evidence type="ECO:0000313" key="5">
    <source>
        <dbReference type="Proteomes" id="UP000191024"/>
    </source>
</evidence>
<dbReference type="InterPro" id="IPR007150">
    <property type="entry name" value="HUS1/Mec3"/>
</dbReference>
<evidence type="ECO:0000256" key="1">
    <source>
        <dbReference type="ARBA" id="ARBA00004123"/>
    </source>
</evidence>
<dbReference type="EMBL" id="LT598469">
    <property type="protein sequence ID" value="SCV00624.1"/>
    <property type="molecule type" value="Genomic_DNA"/>
</dbReference>
<dbReference type="GO" id="GO:0000723">
    <property type="term" value="P:telomere maintenance"/>
    <property type="evidence" value="ECO:0007669"/>
    <property type="project" value="TreeGrafter"/>
</dbReference>
<keyword evidence="5" id="KW-1185">Reference proteome</keyword>
<evidence type="ECO:0000256" key="2">
    <source>
        <dbReference type="ARBA" id="ARBA00023242"/>
    </source>
</evidence>
<sequence>MKLKLALNASESQEDYKLLKSALSTVASLRRTAVLRFTSERLVIISTPGLPSNSSSILGDTGQLWCTIPRDIFTLYNVVSARDLNTIAMECSCDALLNVFKKYDAVISQGTNGTMTIKLQSMPEWNVTPLLSGDVGGKNGANGGGSSSSKPNPVCALGITFEEVVHRATGGRMGTTSISNTGTSKFIAHSFKIPAKLLFKAQDSRIQEPMVNYSQLLMYRLPAPQGEWGRGFSNFIRRIERYTTVQNVKLSGKGGHGESADRQRDFGLALIVNELDWYLEICWNGPLEVVPQPQNGESEAHSQPEFTSIDDTSPLTALNDSEPGTEDNSVYEVVLKRKDWKVCGKLYEGFEDVVLAISHDESCVFHCSLSRNSVDDEGQEKNREQGQVIYYMARARRSG</sequence>
<evidence type="ECO:0000256" key="3">
    <source>
        <dbReference type="SAM" id="MobiDB-lite"/>
    </source>
</evidence>
<comment type="subcellular location">
    <subcellularLocation>
        <location evidence="1">Nucleus</location>
    </subcellularLocation>
</comment>
<feature type="compositionally biased region" description="Polar residues" evidence="3">
    <location>
        <begin position="304"/>
        <end position="319"/>
    </location>
</feature>
<dbReference type="PANTHER" id="PTHR12900">
    <property type="entry name" value="MITOTIC AND DNA DAMAGE CHECKPOINT PROTEIN HUS1"/>
    <property type="match status" value="1"/>
</dbReference>
<feature type="region of interest" description="Disordered" evidence="3">
    <location>
        <begin position="293"/>
        <end position="326"/>
    </location>
</feature>
<dbReference type="GO" id="GO:0031573">
    <property type="term" value="P:mitotic intra-S DNA damage checkpoint signaling"/>
    <property type="evidence" value="ECO:0007669"/>
    <property type="project" value="TreeGrafter"/>
</dbReference>
<dbReference type="STRING" id="1230905.A0A1G4K987"/>
<dbReference type="Gene3D" id="3.70.10.10">
    <property type="match status" value="1"/>
</dbReference>
<reference evidence="4 5" key="1">
    <citation type="submission" date="2016-03" db="EMBL/GenBank/DDBJ databases">
        <authorList>
            <person name="Devillers H."/>
        </authorList>
    </citation>
    <scope>NUCLEOTIDE SEQUENCE [LARGE SCALE GENOMIC DNA]</scope>
    <source>
        <strain evidence="4">CBS 11717</strain>
    </source>
</reference>
<dbReference type="GO" id="GO:0006289">
    <property type="term" value="P:nucleotide-excision repair"/>
    <property type="evidence" value="ECO:0007669"/>
    <property type="project" value="TreeGrafter"/>
</dbReference>
<name>A0A1G4K987_9SACH</name>
<dbReference type="Pfam" id="PF04005">
    <property type="entry name" value="Hus1"/>
    <property type="match status" value="1"/>
</dbReference>
<dbReference type="Proteomes" id="UP000191024">
    <property type="component" value="Chromosome G"/>
</dbReference>
<protein>
    <submittedName>
        <fullName evidence="4">LAMI_0G06282g1_1</fullName>
    </submittedName>
</protein>
<dbReference type="GO" id="GO:0044778">
    <property type="term" value="P:meiotic DNA integrity checkpoint signaling"/>
    <property type="evidence" value="ECO:0007669"/>
    <property type="project" value="TreeGrafter"/>
</dbReference>
<evidence type="ECO:0000313" key="4">
    <source>
        <dbReference type="EMBL" id="SCV00624.1"/>
    </source>
</evidence>
<dbReference type="PANTHER" id="PTHR12900:SF0">
    <property type="entry name" value="CHECKPOINT PROTEIN"/>
    <property type="match status" value="1"/>
</dbReference>
<dbReference type="GO" id="GO:0030896">
    <property type="term" value="C:checkpoint clamp complex"/>
    <property type="evidence" value="ECO:0007669"/>
    <property type="project" value="InterPro"/>
</dbReference>